<sequence length="202" mass="22692">MSMASSFFTFKDNSDVLKFQHALMGYHVIYDKTAAVALKFHSNHCRQNLIESQNRIQLWRGKQLSARKSKRVEDASASDPTATLRKPSRSSDAIQSPPCAQTDQSPATPTIASSLIYESESTGNERITVIKALTAPVLFIFTMLDKKYTFIHIELTPQHPLSYQSCSCSVKKPHSCASVAVRYTRKKRNLDFPVRIHSVEPS</sequence>
<feature type="region of interest" description="Disordered" evidence="1">
    <location>
        <begin position="67"/>
        <end position="107"/>
    </location>
</feature>
<protein>
    <submittedName>
        <fullName evidence="2">Uncharacterized protein</fullName>
    </submittedName>
</protein>
<dbReference type="Proteomes" id="UP000606974">
    <property type="component" value="Unassembled WGS sequence"/>
</dbReference>
<evidence type="ECO:0000313" key="3">
    <source>
        <dbReference type="Proteomes" id="UP000606974"/>
    </source>
</evidence>
<proteinExistence type="predicted"/>
<name>A0A8H7AES2_9EURO</name>
<evidence type="ECO:0000256" key="1">
    <source>
        <dbReference type="SAM" id="MobiDB-lite"/>
    </source>
</evidence>
<dbReference type="EMBL" id="JAACFV010000066">
    <property type="protein sequence ID" value="KAF7507593.1"/>
    <property type="molecule type" value="Genomic_DNA"/>
</dbReference>
<comment type="caution">
    <text evidence="2">The sequence shown here is derived from an EMBL/GenBank/DDBJ whole genome shotgun (WGS) entry which is preliminary data.</text>
</comment>
<dbReference type="OrthoDB" id="5400409at2759"/>
<feature type="compositionally biased region" description="Polar residues" evidence="1">
    <location>
        <begin position="90"/>
        <end position="107"/>
    </location>
</feature>
<keyword evidence="3" id="KW-1185">Reference proteome</keyword>
<evidence type="ECO:0000313" key="2">
    <source>
        <dbReference type="EMBL" id="KAF7507593.1"/>
    </source>
</evidence>
<reference evidence="2" key="1">
    <citation type="submission" date="2020-02" db="EMBL/GenBank/DDBJ databases">
        <authorList>
            <person name="Palmer J.M."/>
        </authorList>
    </citation>
    <scope>NUCLEOTIDE SEQUENCE</scope>
    <source>
        <strain evidence="2">EPUS1.4</strain>
        <tissue evidence="2">Thallus</tissue>
    </source>
</reference>
<accession>A0A8H7AES2</accession>
<dbReference type="AlphaFoldDB" id="A0A8H7AES2"/>
<gene>
    <name evidence="2" type="ORF">GJ744_010263</name>
</gene>
<organism evidence="2 3">
    <name type="scientific">Endocarpon pusillum</name>
    <dbReference type="NCBI Taxonomy" id="364733"/>
    <lineage>
        <taxon>Eukaryota</taxon>
        <taxon>Fungi</taxon>
        <taxon>Dikarya</taxon>
        <taxon>Ascomycota</taxon>
        <taxon>Pezizomycotina</taxon>
        <taxon>Eurotiomycetes</taxon>
        <taxon>Chaetothyriomycetidae</taxon>
        <taxon>Verrucariales</taxon>
        <taxon>Verrucariaceae</taxon>
        <taxon>Endocarpon</taxon>
    </lineage>
</organism>